<proteinExistence type="inferred from homology"/>
<evidence type="ECO:0000256" key="1">
    <source>
        <dbReference type="ARBA" id="ARBA00022573"/>
    </source>
</evidence>
<accession>A0ABQ5VS23</accession>
<evidence type="ECO:0000313" key="6">
    <source>
        <dbReference type="EMBL" id="GLQ34023.1"/>
    </source>
</evidence>
<comment type="function">
    <text evidence="5">Catalyzes the methylation of C-1 in cobalt-precorrin-5B to form cobalt-precorrin-6A.</text>
</comment>
<evidence type="ECO:0000256" key="2">
    <source>
        <dbReference type="ARBA" id="ARBA00022603"/>
    </source>
</evidence>
<evidence type="ECO:0000256" key="3">
    <source>
        <dbReference type="ARBA" id="ARBA00022679"/>
    </source>
</evidence>
<keyword evidence="3 5" id="KW-0808">Transferase</keyword>
<comment type="pathway">
    <text evidence="5">Cofactor biosynthesis; adenosylcobalamin biosynthesis; cob(II)yrinate a,c-diamide from sirohydrochlorin (anaerobic route): step 6/10.</text>
</comment>
<name>A0ABQ5VS23_9RHOB</name>
<sequence length="384" mass="40410">MFHICVMQDVGQNGEPEASKISPLASEKIIPIVCRMTRKPTGELRRGWTTGACATAATKAALQALWGGETPKTVTIELPRGECPKFDVAHSAYGKGWAEVGIIKDAGDDPDVTHGALIISRVCMGDDGIEFRAGEGVGTVTKAGLPLAIGEAAINPKPREMMRNIVLEQCSAFNTSPNVQIEISIPNGAEIAKKTWNGRLGIIGGLSVLGTTGIVRPFSCAAWIASIHRGIDVARAEGVVHVAGCTGATSEKVVQELYGLPEFAMLDMGDFAGGMLKYLRKNPIANVTIGGGIGKMAKLAQGAVDLHSARSQVDFAHLNQWCPVDVSQANTTLEAYQLAGPELAQAIADHARQAVERQLGGAQIAIDTVVIDRAGTVLARSADE</sequence>
<dbReference type="PANTHER" id="PTHR35863:SF1">
    <property type="entry name" value="COBALT-PRECORRIN-5B C(1)-METHYLTRANSFERASE"/>
    <property type="match status" value="1"/>
</dbReference>
<evidence type="ECO:0000256" key="4">
    <source>
        <dbReference type="ARBA" id="ARBA00022691"/>
    </source>
</evidence>
<dbReference type="NCBIfam" id="TIGR00312">
    <property type="entry name" value="cbiD"/>
    <property type="match status" value="1"/>
</dbReference>
<gene>
    <name evidence="5 6" type="primary">cbiD</name>
    <name evidence="6" type="ORF">GCM10007939_03060</name>
</gene>
<dbReference type="SUPFAM" id="SSF111342">
    <property type="entry name" value="CbiD-like"/>
    <property type="match status" value="1"/>
</dbReference>
<dbReference type="Proteomes" id="UP001156694">
    <property type="component" value="Unassembled WGS sequence"/>
</dbReference>
<comment type="similarity">
    <text evidence="5">Belongs to the CbiD family.</text>
</comment>
<evidence type="ECO:0000256" key="5">
    <source>
        <dbReference type="HAMAP-Rule" id="MF_00787"/>
    </source>
</evidence>
<dbReference type="InterPro" id="IPR036074">
    <property type="entry name" value="CbiD_sf"/>
</dbReference>
<keyword evidence="2 5" id="KW-0489">Methyltransferase</keyword>
<protein>
    <recommendedName>
        <fullName evidence="5">Cobalt-precorrin-5B C(1)-methyltransferase</fullName>
        <ecNumber evidence="5">2.1.1.195</ecNumber>
    </recommendedName>
    <alternativeName>
        <fullName evidence="5">Cobalt-precorrin-6A synthase</fullName>
    </alternativeName>
</protein>
<dbReference type="InterPro" id="IPR002748">
    <property type="entry name" value="CbiD"/>
</dbReference>
<dbReference type="NCBIfam" id="NF000849">
    <property type="entry name" value="PRK00075.1-1"/>
    <property type="match status" value="1"/>
</dbReference>
<dbReference type="PIRSF" id="PIRSF026782">
    <property type="entry name" value="CbiD"/>
    <property type="match status" value="1"/>
</dbReference>
<dbReference type="PANTHER" id="PTHR35863">
    <property type="entry name" value="COBALT-PRECORRIN-5B C(1)-METHYLTRANSFERASE"/>
    <property type="match status" value="1"/>
</dbReference>
<organism evidence="6 7">
    <name type="scientific">Amylibacter marinus</name>
    <dbReference type="NCBI Taxonomy" id="1475483"/>
    <lineage>
        <taxon>Bacteria</taxon>
        <taxon>Pseudomonadati</taxon>
        <taxon>Pseudomonadota</taxon>
        <taxon>Alphaproteobacteria</taxon>
        <taxon>Rhodobacterales</taxon>
        <taxon>Paracoccaceae</taxon>
        <taxon>Amylibacter</taxon>
    </lineage>
</organism>
<dbReference type="EC" id="2.1.1.195" evidence="5"/>
<keyword evidence="7" id="KW-1185">Reference proteome</keyword>
<dbReference type="HAMAP" id="MF_00787">
    <property type="entry name" value="CbiD"/>
    <property type="match status" value="1"/>
</dbReference>
<dbReference type="Pfam" id="PF01888">
    <property type="entry name" value="CbiD"/>
    <property type="match status" value="1"/>
</dbReference>
<evidence type="ECO:0000313" key="7">
    <source>
        <dbReference type="Proteomes" id="UP001156694"/>
    </source>
</evidence>
<keyword evidence="4 5" id="KW-0949">S-adenosyl-L-methionine</keyword>
<keyword evidence="1 5" id="KW-0169">Cobalamin biosynthesis</keyword>
<dbReference type="Gene3D" id="3.30.2110.10">
    <property type="entry name" value="CbiD-like"/>
    <property type="match status" value="1"/>
</dbReference>
<comment type="caution">
    <text evidence="6">The sequence shown here is derived from an EMBL/GenBank/DDBJ whole genome shotgun (WGS) entry which is preliminary data.</text>
</comment>
<reference evidence="7" key="1">
    <citation type="journal article" date="2019" name="Int. J. Syst. Evol. Microbiol.">
        <title>The Global Catalogue of Microorganisms (GCM) 10K type strain sequencing project: providing services to taxonomists for standard genome sequencing and annotation.</title>
        <authorList>
            <consortium name="The Broad Institute Genomics Platform"/>
            <consortium name="The Broad Institute Genome Sequencing Center for Infectious Disease"/>
            <person name="Wu L."/>
            <person name="Ma J."/>
        </authorList>
    </citation>
    <scope>NUCLEOTIDE SEQUENCE [LARGE SCALE GENOMIC DNA]</scope>
    <source>
        <strain evidence="7">NBRC 110140</strain>
    </source>
</reference>
<comment type="catalytic activity">
    <reaction evidence="5">
        <text>Co-precorrin-5B + S-adenosyl-L-methionine = Co-precorrin-6A + S-adenosyl-L-homocysteine</text>
        <dbReference type="Rhea" id="RHEA:26285"/>
        <dbReference type="ChEBI" id="CHEBI:57856"/>
        <dbReference type="ChEBI" id="CHEBI:59789"/>
        <dbReference type="ChEBI" id="CHEBI:60063"/>
        <dbReference type="ChEBI" id="CHEBI:60064"/>
        <dbReference type="EC" id="2.1.1.195"/>
    </reaction>
</comment>
<dbReference type="EMBL" id="BSNN01000002">
    <property type="protein sequence ID" value="GLQ34023.1"/>
    <property type="molecule type" value="Genomic_DNA"/>
</dbReference>